<reference evidence="4" key="1">
    <citation type="journal article" date="2019" name="Int. J. Syst. Evol. Microbiol.">
        <title>The Global Catalogue of Microorganisms (GCM) 10K type strain sequencing project: providing services to taxonomists for standard genome sequencing and annotation.</title>
        <authorList>
            <consortium name="The Broad Institute Genomics Platform"/>
            <consortium name="The Broad Institute Genome Sequencing Center for Infectious Disease"/>
            <person name="Wu L."/>
            <person name="Ma J."/>
        </authorList>
    </citation>
    <scope>NUCLEOTIDE SEQUENCE [LARGE SCALE GENOMIC DNA]</scope>
    <source>
        <strain evidence="4">CGMCC 4.7289</strain>
    </source>
</reference>
<protein>
    <submittedName>
        <fullName evidence="3">Uncharacterized protein</fullName>
    </submittedName>
</protein>
<sequence>MDSWLTIGLALAGFAVPVLGFWFKRRLDTHPEAERWMMRVALTVGVLLLVGALVTGVVAFRADSKVTADPSGSRSAGLTASPSDSPSPSPSVSEGGDDGPAPIRRDVYAWKATDAIDLDSSAANWGAKRGDWQDIRDVGWSYDGEIGTGATSGEVSAGVPITRSACEEAWTNREKALPKMRKGAHFQFCLFLAQGKVAMISVQDVRPPAGTSPAVATVEIAVWAN</sequence>
<name>A0ABV8LQL2_9ACTN</name>
<feature type="transmembrane region" description="Helical" evidence="2">
    <location>
        <begin position="36"/>
        <end position="60"/>
    </location>
</feature>
<proteinExistence type="predicted"/>
<feature type="compositionally biased region" description="Low complexity" evidence="1">
    <location>
        <begin position="81"/>
        <end position="94"/>
    </location>
</feature>
<feature type="compositionally biased region" description="Polar residues" evidence="1">
    <location>
        <begin position="70"/>
        <end position="80"/>
    </location>
</feature>
<keyword evidence="2" id="KW-1133">Transmembrane helix</keyword>
<dbReference type="RefSeq" id="WP_253752950.1">
    <property type="nucleotide sequence ID" value="NZ_JAMZDZ010000001.1"/>
</dbReference>
<feature type="region of interest" description="Disordered" evidence="1">
    <location>
        <begin position="67"/>
        <end position="103"/>
    </location>
</feature>
<gene>
    <name evidence="3" type="ORF">ACFOZ4_18545</name>
</gene>
<keyword evidence="4" id="KW-1185">Reference proteome</keyword>
<accession>A0ABV8LQL2</accession>
<organism evidence="3 4">
    <name type="scientific">Hamadaea flava</name>
    <dbReference type="NCBI Taxonomy" id="1742688"/>
    <lineage>
        <taxon>Bacteria</taxon>
        <taxon>Bacillati</taxon>
        <taxon>Actinomycetota</taxon>
        <taxon>Actinomycetes</taxon>
        <taxon>Micromonosporales</taxon>
        <taxon>Micromonosporaceae</taxon>
        <taxon>Hamadaea</taxon>
    </lineage>
</organism>
<evidence type="ECO:0000313" key="4">
    <source>
        <dbReference type="Proteomes" id="UP001595816"/>
    </source>
</evidence>
<dbReference type="Proteomes" id="UP001595816">
    <property type="component" value="Unassembled WGS sequence"/>
</dbReference>
<evidence type="ECO:0000256" key="2">
    <source>
        <dbReference type="SAM" id="Phobius"/>
    </source>
</evidence>
<evidence type="ECO:0000256" key="1">
    <source>
        <dbReference type="SAM" id="MobiDB-lite"/>
    </source>
</evidence>
<keyword evidence="2" id="KW-0472">Membrane</keyword>
<evidence type="ECO:0000313" key="3">
    <source>
        <dbReference type="EMBL" id="MFC4132612.1"/>
    </source>
</evidence>
<keyword evidence="2" id="KW-0812">Transmembrane</keyword>
<dbReference type="EMBL" id="JBHSAY010000009">
    <property type="protein sequence ID" value="MFC4132612.1"/>
    <property type="molecule type" value="Genomic_DNA"/>
</dbReference>
<comment type="caution">
    <text evidence="3">The sequence shown here is derived from an EMBL/GenBank/DDBJ whole genome shotgun (WGS) entry which is preliminary data.</text>
</comment>